<organism evidence="2 3">
    <name type="scientific">Candidatus Thiothrix anitrata</name>
    <dbReference type="NCBI Taxonomy" id="2823902"/>
    <lineage>
        <taxon>Bacteria</taxon>
        <taxon>Pseudomonadati</taxon>
        <taxon>Pseudomonadota</taxon>
        <taxon>Gammaproteobacteria</taxon>
        <taxon>Thiotrichales</taxon>
        <taxon>Thiotrichaceae</taxon>
        <taxon>Thiothrix</taxon>
    </lineage>
</organism>
<dbReference type="InterPro" id="IPR001387">
    <property type="entry name" value="Cro/C1-type_HTH"/>
</dbReference>
<evidence type="ECO:0000313" key="2">
    <source>
        <dbReference type="EMBL" id="QTR48994.1"/>
    </source>
</evidence>
<evidence type="ECO:0000259" key="1">
    <source>
        <dbReference type="PROSITE" id="PS50943"/>
    </source>
</evidence>
<protein>
    <submittedName>
        <fullName evidence="2">Helix-turn-helix transcriptional regulator</fullName>
    </submittedName>
</protein>
<proteinExistence type="predicted"/>
<dbReference type="Pfam" id="PF01381">
    <property type="entry name" value="HTH_3"/>
    <property type="match status" value="1"/>
</dbReference>
<dbReference type="Proteomes" id="UP000672027">
    <property type="component" value="Chromosome"/>
</dbReference>
<dbReference type="RefSeq" id="WP_210225862.1">
    <property type="nucleotide sequence ID" value="NZ_CP072800.1"/>
</dbReference>
<dbReference type="SMART" id="SM00530">
    <property type="entry name" value="HTH_XRE"/>
    <property type="match status" value="1"/>
</dbReference>
<keyword evidence="3" id="KW-1185">Reference proteome</keyword>
<evidence type="ECO:0000313" key="3">
    <source>
        <dbReference type="Proteomes" id="UP000672027"/>
    </source>
</evidence>
<feature type="domain" description="HTH cro/C1-type" evidence="1">
    <location>
        <begin position="17"/>
        <end position="70"/>
    </location>
</feature>
<sequence>MSNQSDTKINEVEAIGQRLREVRGGMTQAEFAEKLGVDRQTVMRYETGKRVPDALVLKRLIELNVNAHWLLTGQPESNQTDTNIGGESLSVLKVISADLNLVIANLEKGKG</sequence>
<accession>A0ABX7WZ91</accession>
<gene>
    <name evidence="2" type="ORF">J8380_11995</name>
</gene>
<dbReference type="PROSITE" id="PS50943">
    <property type="entry name" value="HTH_CROC1"/>
    <property type="match status" value="1"/>
</dbReference>
<dbReference type="Gene3D" id="1.10.260.40">
    <property type="entry name" value="lambda repressor-like DNA-binding domains"/>
    <property type="match status" value="1"/>
</dbReference>
<name>A0ABX7WZ91_9GAMM</name>
<dbReference type="InterPro" id="IPR010982">
    <property type="entry name" value="Lambda_DNA-bd_dom_sf"/>
</dbReference>
<dbReference type="CDD" id="cd00093">
    <property type="entry name" value="HTH_XRE"/>
    <property type="match status" value="1"/>
</dbReference>
<dbReference type="EMBL" id="CP072800">
    <property type="protein sequence ID" value="QTR48994.1"/>
    <property type="molecule type" value="Genomic_DNA"/>
</dbReference>
<dbReference type="SUPFAM" id="SSF47413">
    <property type="entry name" value="lambda repressor-like DNA-binding domains"/>
    <property type="match status" value="1"/>
</dbReference>
<reference evidence="2 3" key="1">
    <citation type="submission" date="2021-04" db="EMBL/GenBank/DDBJ databases">
        <title>Genomics, taxonomy and metabolism of representatives of sulfur bacteria of the genus Thiothrix: Thiothrix fructosivorans QT, Thiothrix unzii A1T and three new species, Thiothrix subterranea sp. nov., Thiothrix litoralis sp. nov. and 'Candidatus Thiothrix anitrata' sp. nov.</title>
        <authorList>
            <person name="Ravin N.V."/>
            <person name="Smolyakov D."/>
            <person name="Rudenko T.S."/>
            <person name="Mardanov A.V."/>
            <person name="Beletsky A.V."/>
            <person name="Markov N.D."/>
            <person name="Fomenkov A.I."/>
            <person name="Roberts R.J."/>
            <person name="Karnachuk O.V."/>
            <person name="Novikov A."/>
            <person name="Grabovich M.Y."/>
        </authorList>
    </citation>
    <scope>NUCLEOTIDE SEQUENCE [LARGE SCALE GENOMIC DNA]</scope>
    <source>
        <strain evidence="2 3">A52</strain>
    </source>
</reference>